<dbReference type="PANTHER" id="PTHR12658">
    <property type="entry name" value="BETA-TUBULIN COFACTOR D"/>
    <property type="match status" value="1"/>
</dbReference>
<name>A0A2T0FKA9_9ASCO</name>
<feature type="domain" description="Tubulin-folding cofactor D ARM repeats" evidence="1">
    <location>
        <begin position="187"/>
        <end position="363"/>
    </location>
</feature>
<reference evidence="2 3" key="1">
    <citation type="submission" date="2017-04" db="EMBL/GenBank/DDBJ databases">
        <title>Genome sequencing of [Candida] sorbophila.</title>
        <authorList>
            <person name="Ahn J.O."/>
        </authorList>
    </citation>
    <scope>NUCLEOTIDE SEQUENCE [LARGE SCALE GENOMIC DNA]</scope>
    <source>
        <strain evidence="2 3">DS02</strain>
    </source>
</reference>
<dbReference type="Gene3D" id="1.25.10.10">
    <property type="entry name" value="Leucine-rich Repeat Variant"/>
    <property type="match status" value="1"/>
</dbReference>
<dbReference type="Pfam" id="PF25767">
    <property type="entry name" value="ARM_TBCD_2nd"/>
    <property type="match status" value="1"/>
</dbReference>
<dbReference type="SUPFAM" id="SSF48371">
    <property type="entry name" value="ARM repeat"/>
    <property type="match status" value="1"/>
</dbReference>
<dbReference type="GO" id="GO:0007023">
    <property type="term" value="P:post-chaperonin tubulin folding pathway"/>
    <property type="evidence" value="ECO:0007669"/>
    <property type="project" value="InterPro"/>
</dbReference>
<organism evidence="2 3">
    <name type="scientific">Wickerhamiella sorbophila</name>
    <dbReference type="NCBI Taxonomy" id="45607"/>
    <lineage>
        <taxon>Eukaryota</taxon>
        <taxon>Fungi</taxon>
        <taxon>Dikarya</taxon>
        <taxon>Ascomycota</taxon>
        <taxon>Saccharomycotina</taxon>
        <taxon>Dipodascomycetes</taxon>
        <taxon>Dipodascales</taxon>
        <taxon>Trichomonascaceae</taxon>
        <taxon>Wickerhamiella</taxon>
    </lineage>
</organism>
<dbReference type="AlphaFoldDB" id="A0A2T0FKA9"/>
<comment type="caution">
    <text evidence="2">The sequence shown here is derived from an EMBL/GenBank/DDBJ whole genome shotgun (WGS) entry which is preliminary data.</text>
</comment>
<evidence type="ECO:0000313" key="2">
    <source>
        <dbReference type="EMBL" id="PRT55418.1"/>
    </source>
</evidence>
<dbReference type="InterPro" id="IPR058033">
    <property type="entry name" value="ARM_TBCD_2nd"/>
</dbReference>
<dbReference type="PANTHER" id="PTHR12658:SF0">
    <property type="entry name" value="TUBULIN-SPECIFIC CHAPERONE D"/>
    <property type="match status" value="1"/>
</dbReference>
<dbReference type="InterPro" id="IPR016024">
    <property type="entry name" value="ARM-type_fold"/>
</dbReference>
<evidence type="ECO:0000259" key="1">
    <source>
        <dbReference type="Pfam" id="PF25767"/>
    </source>
</evidence>
<dbReference type="Pfam" id="PF23579">
    <property type="entry name" value="ARM_TBCD"/>
    <property type="match status" value="1"/>
</dbReference>
<proteinExistence type="predicted"/>
<dbReference type="GO" id="GO:0005096">
    <property type="term" value="F:GTPase activator activity"/>
    <property type="evidence" value="ECO:0007669"/>
    <property type="project" value="InterPro"/>
</dbReference>
<dbReference type="InterPro" id="IPR033162">
    <property type="entry name" value="TBCD"/>
</dbReference>
<dbReference type="STRING" id="45607.A0A2T0FKA9"/>
<gene>
    <name evidence="2" type="ORF">B9G98_03038</name>
</gene>
<protein>
    <submittedName>
        <fullName evidence="2">Tubulin-specific chaperone D</fullName>
    </submittedName>
</protein>
<dbReference type="OrthoDB" id="10253476at2759"/>
<evidence type="ECO:0000313" key="3">
    <source>
        <dbReference type="Proteomes" id="UP000238350"/>
    </source>
</evidence>
<dbReference type="InterPro" id="IPR011989">
    <property type="entry name" value="ARM-like"/>
</dbReference>
<dbReference type="EMBL" id="NDIQ01000021">
    <property type="protein sequence ID" value="PRT55418.1"/>
    <property type="molecule type" value="Genomic_DNA"/>
</dbReference>
<dbReference type="Proteomes" id="UP000238350">
    <property type="component" value="Unassembled WGS sequence"/>
</dbReference>
<keyword evidence="3" id="KW-1185">Reference proteome</keyword>
<dbReference type="RefSeq" id="XP_024665363.1">
    <property type="nucleotide sequence ID" value="XM_024809595.1"/>
</dbReference>
<dbReference type="GO" id="GO:0007021">
    <property type="term" value="P:tubulin complex assembly"/>
    <property type="evidence" value="ECO:0007669"/>
    <property type="project" value="InterPro"/>
</dbReference>
<dbReference type="GeneID" id="36516786"/>
<accession>A0A2T0FKA9</accession>
<dbReference type="GO" id="GO:0048487">
    <property type="term" value="F:beta-tubulin binding"/>
    <property type="evidence" value="ECO:0007669"/>
    <property type="project" value="InterPro"/>
</dbReference>
<dbReference type="GO" id="GO:0000226">
    <property type="term" value="P:microtubule cytoskeleton organization"/>
    <property type="evidence" value="ECO:0007669"/>
    <property type="project" value="TreeGrafter"/>
</dbReference>
<sequence>MLANAYLQNPQYSARLMDILYYFCKTRGSKTVMQFLPSDPKQLVPLVDLLQQNQLEWTTRYCLLLWLAACIFTPFRLEVLGDKLFEKVFNLAETHLGVSGLERDAAALLLSRLVTRDAPPQIAAFWAIKNKHSLGYLRSASYVALKSTPEFDNGLFDLADSINTGSPTEHRYALKIKTRIALHNFDFFEPAISAAMDALSSPSTAVRYSAAKSVARISAKLAETDLEPAQEISDALLDIFDNNVLPDGRLDLVSDSEWHGSLLALAEVLRRSLPVQLDRVSAILRKALFFEQKRSTFSLGINVRDAACYVCWSLFRCAKLPSSQLTEIYGWLISLACFDREVNVRRAAAAALQEGFGRQKCMPPEKVMSIMELLNFQSVAQISRCYLDIAPALEPDYGYLLQHGLLSWDPSTRRLAAQSVSLLKVPAAEVAKLYSKSDKDSQHGVLIALSLLNAPEDLVSPLLDVDLSSDILCEAALYAMKSAPRYELISQCLMSSEKYTVDTAATIIPDLDIPQSLLDEWEEKMQHSPTFVTALAAKNCQESLKKACGLSDPESRKTAVSFLDNAPESYDLVLQALDDYSTDTRGDVGSWVRSCAINWTKKNPSDDATAKLWRIAAEPLDKLRLEASQALTFITGAEFDYSSPENYYCRLFELAESTPLPFLSGYVQSCGAIRASKETLNGSLFGAVKYARSHDTKWLGALLRFDLKEKHGRALLATLARLTEYGVTVAPPLQLLPIAYNGSINTRNVQRLLPSIALLAMIPAPRAKQRLVKLLNHPVGAARMRAAEALAEMGVELAELVETEWENADFQEAARVAGVKISIL</sequence>